<evidence type="ECO:0000256" key="1">
    <source>
        <dbReference type="SAM" id="MobiDB-lite"/>
    </source>
</evidence>
<evidence type="ECO:0000313" key="3">
    <source>
        <dbReference type="Proteomes" id="UP001159363"/>
    </source>
</evidence>
<sequence>MARHLGNNQLVYVVGLSTLLGDEANKSYRNLTWLTSWTPADLAMVGNARSLIDRPIMELRTSYDFFGFKVIQGKGIRIKVLVKAKVSQIPNDGWVTSQHGGRPAPGSYPPSPYDRLLLCSEILQVGSRESIRRENEGGPFILDMLATTARNTRRDVAAFIQQTPAAHARKMVATISNMAQRHSPISAWRPTRQLADLANREPFATRSSQWDAKLVPKPRSAANRSKSNLKCLSIGCCPSFTAHLTERDSLLVPLQVGYWRLVVQDVSNRGLFKCKGSHPGEPGSIHGEAAPGFSHVGIVPLFDGFSQGSPRFLPPFHSGAVPYSPRFTLMGLAVGYLIMKRGQQTLLSFCKKLKNSAAESLVPSELPTQQEVSPASPTRSIQHTDEICDAGSQLTKVKSSLPCSHTNDIGST</sequence>
<feature type="region of interest" description="Disordered" evidence="1">
    <location>
        <begin position="360"/>
        <end position="381"/>
    </location>
</feature>
<name>A0ABQ9HNX5_9NEOP</name>
<keyword evidence="3" id="KW-1185">Reference proteome</keyword>
<reference evidence="2 3" key="1">
    <citation type="submission" date="2023-02" db="EMBL/GenBank/DDBJ databases">
        <title>LHISI_Scaffold_Assembly.</title>
        <authorList>
            <person name="Stuart O.P."/>
            <person name="Cleave R."/>
            <person name="Magrath M.J.L."/>
            <person name="Mikheyev A.S."/>
        </authorList>
    </citation>
    <scope>NUCLEOTIDE SEQUENCE [LARGE SCALE GENOMIC DNA]</scope>
    <source>
        <strain evidence="2">Daus_M_001</strain>
        <tissue evidence="2">Leg muscle</tissue>
    </source>
</reference>
<organism evidence="2 3">
    <name type="scientific">Dryococelus australis</name>
    <dbReference type="NCBI Taxonomy" id="614101"/>
    <lineage>
        <taxon>Eukaryota</taxon>
        <taxon>Metazoa</taxon>
        <taxon>Ecdysozoa</taxon>
        <taxon>Arthropoda</taxon>
        <taxon>Hexapoda</taxon>
        <taxon>Insecta</taxon>
        <taxon>Pterygota</taxon>
        <taxon>Neoptera</taxon>
        <taxon>Polyneoptera</taxon>
        <taxon>Phasmatodea</taxon>
        <taxon>Verophasmatodea</taxon>
        <taxon>Anareolatae</taxon>
        <taxon>Phasmatidae</taxon>
        <taxon>Eurycanthinae</taxon>
        <taxon>Dryococelus</taxon>
    </lineage>
</organism>
<dbReference type="EMBL" id="JARBHB010000004">
    <property type="protein sequence ID" value="KAJ8886052.1"/>
    <property type="molecule type" value="Genomic_DNA"/>
</dbReference>
<proteinExistence type="predicted"/>
<protein>
    <submittedName>
        <fullName evidence="2">Uncharacterized protein</fullName>
    </submittedName>
</protein>
<gene>
    <name evidence="2" type="ORF">PR048_012258</name>
</gene>
<comment type="caution">
    <text evidence="2">The sequence shown here is derived from an EMBL/GenBank/DDBJ whole genome shotgun (WGS) entry which is preliminary data.</text>
</comment>
<feature type="compositionally biased region" description="Polar residues" evidence="1">
    <location>
        <begin position="366"/>
        <end position="381"/>
    </location>
</feature>
<accession>A0ABQ9HNX5</accession>
<dbReference type="Proteomes" id="UP001159363">
    <property type="component" value="Chromosome X"/>
</dbReference>
<evidence type="ECO:0000313" key="2">
    <source>
        <dbReference type="EMBL" id="KAJ8886052.1"/>
    </source>
</evidence>